<dbReference type="Proteomes" id="UP000612808">
    <property type="component" value="Unassembled WGS sequence"/>
</dbReference>
<evidence type="ECO:0000313" key="2">
    <source>
        <dbReference type="EMBL" id="GID09875.1"/>
    </source>
</evidence>
<dbReference type="PANTHER" id="PTHR36833">
    <property type="entry name" value="SLR0610 PROTEIN-RELATED"/>
    <property type="match status" value="1"/>
</dbReference>
<evidence type="ECO:0000313" key="3">
    <source>
        <dbReference type="Proteomes" id="UP000612808"/>
    </source>
</evidence>
<dbReference type="Pfam" id="PF06182">
    <property type="entry name" value="ABC2_membrane_6"/>
    <property type="match status" value="1"/>
</dbReference>
<dbReference type="AlphaFoldDB" id="A0A8J3NAN6"/>
<feature type="transmembrane region" description="Helical" evidence="1">
    <location>
        <begin position="234"/>
        <end position="259"/>
    </location>
</feature>
<keyword evidence="3" id="KW-1185">Reference proteome</keyword>
<reference evidence="2" key="1">
    <citation type="submission" date="2021-01" db="EMBL/GenBank/DDBJ databases">
        <title>Whole genome shotgun sequence of Actinocatenispora rupis NBRC 107355.</title>
        <authorList>
            <person name="Komaki H."/>
            <person name="Tamura T."/>
        </authorList>
    </citation>
    <scope>NUCLEOTIDE SEQUENCE</scope>
    <source>
        <strain evidence="2">NBRC 107355</strain>
    </source>
</reference>
<name>A0A8J3NAN6_9ACTN</name>
<organism evidence="2 3">
    <name type="scientific">Actinocatenispora rupis</name>
    <dbReference type="NCBI Taxonomy" id="519421"/>
    <lineage>
        <taxon>Bacteria</taxon>
        <taxon>Bacillati</taxon>
        <taxon>Actinomycetota</taxon>
        <taxon>Actinomycetes</taxon>
        <taxon>Micromonosporales</taxon>
        <taxon>Micromonosporaceae</taxon>
        <taxon>Actinocatenispora</taxon>
    </lineage>
</organism>
<feature type="transmembrane region" description="Helical" evidence="1">
    <location>
        <begin position="30"/>
        <end position="53"/>
    </location>
</feature>
<comment type="caution">
    <text evidence="2">The sequence shown here is derived from an EMBL/GenBank/DDBJ whole genome shotgun (WGS) entry which is preliminary data.</text>
</comment>
<protein>
    <submittedName>
        <fullName evidence="2">ABC transporter permease</fullName>
    </submittedName>
</protein>
<gene>
    <name evidence="2" type="ORF">Aru02nite_07640</name>
</gene>
<keyword evidence="1" id="KW-0472">Membrane</keyword>
<feature type="transmembrane region" description="Helical" evidence="1">
    <location>
        <begin position="208"/>
        <end position="228"/>
    </location>
</feature>
<feature type="transmembrane region" description="Helical" evidence="1">
    <location>
        <begin position="150"/>
        <end position="175"/>
    </location>
</feature>
<dbReference type="RefSeq" id="WP_203654918.1">
    <property type="nucleotide sequence ID" value="NZ_BAAAZM010000002.1"/>
</dbReference>
<dbReference type="EMBL" id="BOMB01000004">
    <property type="protein sequence ID" value="GID09875.1"/>
    <property type="molecule type" value="Genomic_DNA"/>
</dbReference>
<keyword evidence="1" id="KW-1133">Transmembrane helix</keyword>
<dbReference type="PANTHER" id="PTHR36833:SF1">
    <property type="entry name" value="INTEGRAL MEMBRANE TRANSPORT PROTEIN"/>
    <property type="match status" value="1"/>
</dbReference>
<sequence length="271" mass="29488">MVERIRRTVRVWAALARAGLRTELQYRANFAFGILGGLALQGAGLAVIGTILARFQQIGGWSLPELMLLYGMRLTSHGLWTLPCSNLMVIDTAVREAEFDRYLTRPVAPFVQLVTRRLPVTTISDLLGGLAILGVALATTHLHWTLPRVLLLGLALVGGALVELSGQTAIAGLAFRMLSTGSLKFTLDDVFNTFGNYPTKIFGPAARWALTVVLPLAFASYVPATVLLGRTGELWIPVWLAWAAPAVGVALFVAAYRFWRSQLNRYASSGH</sequence>
<proteinExistence type="predicted"/>
<accession>A0A8J3NAN6</accession>
<dbReference type="InterPro" id="IPR010390">
    <property type="entry name" value="ABC-2_transporter-like"/>
</dbReference>
<feature type="transmembrane region" description="Helical" evidence="1">
    <location>
        <begin position="126"/>
        <end position="144"/>
    </location>
</feature>
<evidence type="ECO:0000256" key="1">
    <source>
        <dbReference type="SAM" id="Phobius"/>
    </source>
</evidence>
<keyword evidence="1" id="KW-0812">Transmembrane</keyword>